<protein>
    <submittedName>
        <fullName evidence="1">Antitoxin ParD1/3/4</fullName>
    </submittedName>
</protein>
<name>A0A6I7HHP0_9HYPH</name>
<dbReference type="SUPFAM" id="SSF47598">
    <property type="entry name" value="Ribbon-helix-helix"/>
    <property type="match status" value="1"/>
</dbReference>
<comment type="caution">
    <text evidence="1">The sequence shown here is derived from an EMBL/GenBank/DDBJ whole genome shotgun (WGS) entry which is preliminary data.</text>
</comment>
<dbReference type="RefSeq" id="WP_114365137.1">
    <property type="nucleotide sequence ID" value="NZ_QPIX01000016.1"/>
</dbReference>
<dbReference type="AlphaFoldDB" id="A0A6I7HHP0"/>
<sequence>MSVKASVSLSPQQEEFVRKLVEEGHYPSLSAVVERGLELVREETEMKEEELAVLKALLDRRRQGEFLSEAESRKRIDAMIAAKKAQYGL</sequence>
<evidence type="ECO:0000313" key="1">
    <source>
        <dbReference type="EMBL" id="RCW20027.1"/>
    </source>
</evidence>
<proteinExistence type="predicted"/>
<dbReference type="InterPro" id="IPR010985">
    <property type="entry name" value="Ribbon_hlx_hlx"/>
</dbReference>
<keyword evidence="2" id="KW-1185">Reference proteome</keyword>
<evidence type="ECO:0000313" key="2">
    <source>
        <dbReference type="Proteomes" id="UP000252582"/>
    </source>
</evidence>
<gene>
    <name evidence="1" type="ORF">DFR48_11632</name>
</gene>
<dbReference type="GO" id="GO:0006355">
    <property type="term" value="P:regulation of DNA-templated transcription"/>
    <property type="evidence" value="ECO:0007669"/>
    <property type="project" value="InterPro"/>
</dbReference>
<reference evidence="1 2" key="1">
    <citation type="submission" date="2018-07" db="EMBL/GenBank/DDBJ databases">
        <title>Genomic Encyclopedia of Type Strains, Phase IV (KMG-IV): sequencing the most valuable type-strain genomes for metagenomic binning, comparative biology and taxonomic classification.</title>
        <authorList>
            <person name="Goeker M."/>
        </authorList>
    </citation>
    <scope>NUCLEOTIDE SEQUENCE [LARGE SCALE GENOMIC DNA]</scope>
    <source>
        <strain evidence="1 2">DSM 25528</strain>
    </source>
</reference>
<dbReference type="EMBL" id="QPIX01000016">
    <property type="protein sequence ID" value="RCW20027.1"/>
    <property type="molecule type" value="Genomic_DNA"/>
</dbReference>
<dbReference type="Gene3D" id="6.10.10.120">
    <property type="entry name" value="Antitoxin ParD1-like"/>
    <property type="match status" value="1"/>
</dbReference>
<dbReference type="InterPro" id="IPR038296">
    <property type="entry name" value="ParD_sf"/>
</dbReference>
<accession>A0A6I7HHP0</accession>
<organism evidence="1 2">
    <name type="scientific">Ciceribacter lividus</name>
    <dbReference type="NCBI Taxonomy" id="1197950"/>
    <lineage>
        <taxon>Bacteria</taxon>
        <taxon>Pseudomonadati</taxon>
        <taxon>Pseudomonadota</taxon>
        <taxon>Alphaproteobacteria</taxon>
        <taxon>Hyphomicrobiales</taxon>
        <taxon>Rhizobiaceae</taxon>
        <taxon>Ciceribacter</taxon>
    </lineage>
</organism>
<dbReference type="Proteomes" id="UP000252582">
    <property type="component" value="Unassembled WGS sequence"/>
</dbReference>